<accession>A1ZCK2</accession>
<dbReference type="RefSeq" id="WP_002692893.1">
    <property type="nucleotide sequence ID" value="NZ_AAWS01000001.1"/>
</dbReference>
<dbReference type="eggNOG" id="COG2120">
    <property type="taxonomic scope" value="Bacteria"/>
</dbReference>
<gene>
    <name evidence="1" type="ORF">M23134_02033</name>
</gene>
<name>A1ZCK2_MICM2</name>
<dbReference type="AlphaFoldDB" id="A1ZCK2"/>
<protein>
    <submittedName>
        <fullName evidence="1">Uncharacterized protein</fullName>
    </submittedName>
</protein>
<dbReference type="Proteomes" id="UP000004095">
    <property type="component" value="Unassembled WGS sequence"/>
</dbReference>
<evidence type="ECO:0000313" key="1">
    <source>
        <dbReference type="EMBL" id="EAY32004.1"/>
    </source>
</evidence>
<sequence>MFDFKNKRLLIVVAPPNDEPLRGRATMHRLISEQNCIARAVILGKGITSRVNERDISKWEKELKTHRQDIHNAQKCIGYEFVGIYAFPDNCCDSVALLDLILGGKPLTTLFSFHPIFL</sequence>
<organism evidence="1 2">
    <name type="scientific">Microscilla marina ATCC 23134</name>
    <dbReference type="NCBI Taxonomy" id="313606"/>
    <lineage>
        <taxon>Bacteria</taxon>
        <taxon>Pseudomonadati</taxon>
        <taxon>Bacteroidota</taxon>
        <taxon>Cytophagia</taxon>
        <taxon>Cytophagales</taxon>
        <taxon>Microscillaceae</taxon>
        <taxon>Microscilla</taxon>
    </lineage>
</organism>
<reference evidence="1 2" key="1">
    <citation type="submission" date="2007-01" db="EMBL/GenBank/DDBJ databases">
        <authorList>
            <person name="Haygood M."/>
            <person name="Podell S."/>
            <person name="Anderson C."/>
            <person name="Hopkinson B."/>
            <person name="Roe K."/>
            <person name="Barbeau K."/>
            <person name="Gaasterland T."/>
            <person name="Ferriera S."/>
            <person name="Johnson J."/>
            <person name="Kravitz S."/>
            <person name="Beeson K."/>
            <person name="Sutton G."/>
            <person name="Rogers Y.-H."/>
            <person name="Friedman R."/>
            <person name="Frazier M."/>
            <person name="Venter J.C."/>
        </authorList>
    </citation>
    <scope>NUCLEOTIDE SEQUENCE [LARGE SCALE GENOMIC DNA]</scope>
    <source>
        <strain evidence="1 2">ATCC 23134</strain>
    </source>
</reference>
<evidence type="ECO:0000313" key="2">
    <source>
        <dbReference type="Proteomes" id="UP000004095"/>
    </source>
</evidence>
<keyword evidence="2" id="KW-1185">Reference proteome</keyword>
<proteinExistence type="predicted"/>
<comment type="caution">
    <text evidence="1">The sequence shown here is derived from an EMBL/GenBank/DDBJ whole genome shotgun (WGS) entry which is preliminary data.</text>
</comment>
<dbReference type="EMBL" id="AAWS01000001">
    <property type="protein sequence ID" value="EAY32004.1"/>
    <property type="molecule type" value="Genomic_DNA"/>
</dbReference>